<comment type="caution">
    <text evidence="1">The sequence shown here is derived from an EMBL/GenBank/DDBJ whole genome shotgun (WGS) entry which is preliminary data.</text>
</comment>
<keyword evidence="2" id="KW-1185">Reference proteome</keyword>
<reference evidence="1" key="1">
    <citation type="submission" date="2021-11" db="EMBL/GenBank/DDBJ databases">
        <authorList>
            <person name="Schell T."/>
        </authorList>
    </citation>
    <scope>NUCLEOTIDE SEQUENCE</scope>
    <source>
        <strain evidence="1">M5</strain>
    </source>
</reference>
<accession>A0A8J2WC90</accession>
<proteinExistence type="predicted"/>
<protein>
    <submittedName>
        <fullName evidence="1">Uncharacterized protein</fullName>
    </submittedName>
</protein>
<evidence type="ECO:0000313" key="2">
    <source>
        <dbReference type="Proteomes" id="UP000789390"/>
    </source>
</evidence>
<evidence type="ECO:0000313" key="1">
    <source>
        <dbReference type="EMBL" id="CAH0112536.1"/>
    </source>
</evidence>
<organism evidence="1 2">
    <name type="scientific">Daphnia galeata</name>
    <dbReference type="NCBI Taxonomy" id="27404"/>
    <lineage>
        <taxon>Eukaryota</taxon>
        <taxon>Metazoa</taxon>
        <taxon>Ecdysozoa</taxon>
        <taxon>Arthropoda</taxon>
        <taxon>Crustacea</taxon>
        <taxon>Branchiopoda</taxon>
        <taxon>Diplostraca</taxon>
        <taxon>Cladocera</taxon>
        <taxon>Anomopoda</taxon>
        <taxon>Daphniidae</taxon>
        <taxon>Daphnia</taxon>
    </lineage>
</organism>
<sequence>MSSQPQPPNMDVDGSGSQGDLHLISYVKLACCVSVNRDRKHADTALEHNAVSDVTNSFDSLFSGWSTAFQTCQPVFVQSVVKLTFRRLNSQLIIPKEAEDLQFCTKIYQM</sequence>
<dbReference type="EMBL" id="CAKKLH010000327">
    <property type="protein sequence ID" value="CAH0112536.1"/>
    <property type="molecule type" value="Genomic_DNA"/>
</dbReference>
<dbReference type="AlphaFoldDB" id="A0A8J2WC90"/>
<name>A0A8J2WC90_9CRUS</name>
<dbReference type="Proteomes" id="UP000789390">
    <property type="component" value="Unassembled WGS sequence"/>
</dbReference>
<gene>
    <name evidence="1" type="ORF">DGAL_LOCUS16267</name>
</gene>